<accession>A0A098QWC8</accession>
<evidence type="ECO:0000256" key="2">
    <source>
        <dbReference type="ARBA" id="ARBA00010742"/>
    </source>
</evidence>
<dbReference type="EMBL" id="JNUP01000065">
    <property type="protein sequence ID" value="KGE71713.1"/>
    <property type="molecule type" value="Genomic_DNA"/>
</dbReference>
<dbReference type="Gene3D" id="3.40.190.10">
    <property type="entry name" value="Periplasmic binding protein-like II"/>
    <property type="match status" value="2"/>
</dbReference>
<dbReference type="Proteomes" id="UP000029692">
    <property type="component" value="Unassembled WGS sequence"/>
</dbReference>
<dbReference type="OrthoDB" id="9815602at2"/>
<evidence type="ECO:0000313" key="4">
    <source>
        <dbReference type="EMBL" id="KGE71713.1"/>
    </source>
</evidence>
<dbReference type="RefSeq" id="WP_037548155.1">
    <property type="nucleotide sequence ID" value="NZ_JNUP01000065.1"/>
</dbReference>
<comment type="caution">
    <text evidence="4">The sequence shown here is derived from an EMBL/GenBank/DDBJ whole genome shotgun (WGS) entry which is preliminary data.</text>
</comment>
<evidence type="ECO:0000313" key="5">
    <source>
        <dbReference type="Proteomes" id="UP000029692"/>
    </source>
</evidence>
<keyword evidence="3" id="KW-0732">Signal</keyword>
<name>A0A098QWC8_9SPIO</name>
<sequence length="377" mass="40363">MGNNLSKFIHDLRVPRFSPAPDVERLKGSCAGSPSRVPPAPGAAGGISSGIGRAAGLLLGFLLALPLPLVGGSAREAGSPPGEEQQAPALKSLTLGLMPAVNSIPLLVAQHLGYFQEEGLRVTLELFTNQMYRETALQTETIDGSVSDLINAISAVQQGFPLSVTSTTQGRFALVTSPASDITTLEEWNAHPGPIDTGLLEQSIIYYVTEAMLSQSGGNTQTINLVSVLQMPLRIEMLLAGKLQAACLPEPLTRIVTAAGGHIITETTVLDQTPGVLLFTQRAIQEKPAEIHAFYRAYNRAVQALTENPQAYTDIIIQGLGFPAPTRESIQLPDFTQALPPSPETYQSVLDWMQSKGLLTDPPVYSQVIDTRFVQED</sequence>
<dbReference type="SUPFAM" id="SSF53850">
    <property type="entry name" value="Periplasmic binding protein-like II"/>
    <property type="match status" value="1"/>
</dbReference>
<organism evidence="4 5">
    <name type="scientific">Spirochaeta lutea</name>
    <dbReference type="NCBI Taxonomy" id="1480694"/>
    <lineage>
        <taxon>Bacteria</taxon>
        <taxon>Pseudomonadati</taxon>
        <taxon>Spirochaetota</taxon>
        <taxon>Spirochaetia</taxon>
        <taxon>Spirochaetales</taxon>
        <taxon>Spirochaetaceae</taxon>
        <taxon>Spirochaeta</taxon>
    </lineage>
</organism>
<dbReference type="eggNOG" id="COG0715">
    <property type="taxonomic scope" value="Bacteria"/>
</dbReference>
<evidence type="ECO:0000256" key="3">
    <source>
        <dbReference type="ARBA" id="ARBA00022729"/>
    </source>
</evidence>
<dbReference type="GO" id="GO:0042597">
    <property type="term" value="C:periplasmic space"/>
    <property type="evidence" value="ECO:0007669"/>
    <property type="project" value="UniProtKB-SubCell"/>
</dbReference>
<keyword evidence="5" id="KW-1185">Reference proteome</keyword>
<dbReference type="PANTHER" id="PTHR30024">
    <property type="entry name" value="ALIPHATIC SULFONATES-BINDING PROTEIN-RELATED"/>
    <property type="match status" value="1"/>
</dbReference>
<evidence type="ECO:0008006" key="6">
    <source>
        <dbReference type="Google" id="ProtNLM"/>
    </source>
</evidence>
<protein>
    <recommendedName>
        <fullName evidence="6">SsuA/THI5-like domain-containing protein</fullName>
    </recommendedName>
</protein>
<dbReference type="PANTHER" id="PTHR30024:SF47">
    <property type="entry name" value="TAURINE-BINDING PERIPLASMIC PROTEIN"/>
    <property type="match status" value="1"/>
</dbReference>
<dbReference type="Pfam" id="PF13379">
    <property type="entry name" value="NMT1_2"/>
    <property type="match status" value="1"/>
</dbReference>
<comment type="similarity">
    <text evidence="2">Belongs to the bacterial solute-binding protein SsuA/TauA family.</text>
</comment>
<gene>
    <name evidence="4" type="ORF">DC28_10720</name>
</gene>
<dbReference type="AlphaFoldDB" id="A0A098QWC8"/>
<dbReference type="STRING" id="1480694.DC28_10720"/>
<reference evidence="4 5" key="1">
    <citation type="submission" date="2014-05" db="EMBL/GenBank/DDBJ databases">
        <title>De novo Genome Sequence of Spirocheata sp.</title>
        <authorList>
            <person name="Shivani Y."/>
            <person name="Subhash Y."/>
            <person name="Tushar L."/>
            <person name="Sasikala C."/>
            <person name="Ramana C.V."/>
        </authorList>
    </citation>
    <scope>NUCLEOTIDE SEQUENCE [LARGE SCALE GENOMIC DNA]</scope>
    <source>
        <strain evidence="4 5">JC230</strain>
    </source>
</reference>
<evidence type="ECO:0000256" key="1">
    <source>
        <dbReference type="ARBA" id="ARBA00004418"/>
    </source>
</evidence>
<proteinExistence type="inferred from homology"/>
<comment type="subcellular location">
    <subcellularLocation>
        <location evidence="1">Periplasm</location>
    </subcellularLocation>
</comment>